<gene>
    <name evidence="7" type="ORF">CSA56_17985</name>
</gene>
<proteinExistence type="inferred from homology"/>
<dbReference type="AlphaFoldDB" id="A0A2G6K7C1"/>
<dbReference type="Proteomes" id="UP000230821">
    <property type="component" value="Unassembled WGS sequence"/>
</dbReference>
<reference evidence="7 8" key="1">
    <citation type="submission" date="2017-10" db="EMBL/GenBank/DDBJ databases">
        <title>Novel microbial diversity and functional potential in the marine mammal oral microbiome.</title>
        <authorList>
            <person name="Dudek N.K."/>
            <person name="Sun C.L."/>
            <person name="Burstein D."/>
            <person name="Kantor R.S."/>
            <person name="Aliaga Goltsman D.S."/>
            <person name="Bik E.M."/>
            <person name="Thomas B.C."/>
            <person name="Banfield J.F."/>
            <person name="Relman D.A."/>
        </authorList>
    </citation>
    <scope>NUCLEOTIDE SEQUENCE [LARGE SCALE GENOMIC DNA]</scope>
    <source>
        <strain evidence="7">DOLJORAL78_47_16</strain>
    </source>
</reference>
<dbReference type="GO" id="GO:0022857">
    <property type="term" value="F:transmembrane transporter activity"/>
    <property type="evidence" value="ECO:0007669"/>
    <property type="project" value="InterPro"/>
</dbReference>
<keyword evidence="5" id="KW-1133">Transmembrane helix</keyword>
<evidence type="ECO:0000313" key="7">
    <source>
        <dbReference type="EMBL" id="PIE31554.1"/>
    </source>
</evidence>
<keyword evidence="5" id="KW-0472">Membrane</keyword>
<name>A0A2G6K7C1_9BACT</name>
<dbReference type="InterPro" id="IPR006143">
    <property type="entry name" value="RND_pump_MFP"/>
</dbReference>
<comment type="caution">
    <text evidence="7">The sequence shown here is derived from an EMBL/GenBank/DDBJ whole genome shotgun (WGS) entry which is preliminary data.</text>
</comment>
<dbReference type="Gene3D" id="1.10.287.470">
    <property type="entry name" value="Helix hairpin bin"/>
    <property type="match status" value="1"/>
</dbReference>
<keyword evidence="5" id="KW-0812">Transmembrane</keyword>
<dbReference type="GO" id="GO:0030313">
    <property type="term" value="C:cell envelope"/>
    <property type="evidence" value="ECO:0007669"/>
    <property type="project" value="UniProtKB-SubCell"/>
</dbReference>
<evidence type="ECO:0000256" key="5">
    <source>
        <dbReference type="SAM" id="Phobius"/>
    </source>
</evidence>
<accession>A0A2G6K7C1</accession>
<evidence type="ECO:0000259" key="6">
    <source>
        <dbReference type="Pfam" id="PF25990"/>
    </source>
</evidence>
<comment type="subcellular location">
    <subcellularLocation>
        <location evidence="1">Cell envelope</location>
    </subcellularLocation>
</comment>
<evidence type="ECO:0000256" key="3">
    <source>
        <dbReference type="ARBA" id="ARBA00023054"/>
    </source>
</evidence>
<evidence type="ECO:0000256" key="4">
    <source>
        <dbReference type="SAM" id="Coils"/>
    </source>
</evidence>
<keyword evidence="3 4" id="KW-0175">Coiled coil</keyword>
<feature type="coiled-coil region" evidence="4">
    <location>
        <begin position="103"/>
        <end position="288"/>
    </location>
</feature>
<evidence type="ECO:0000256" key="2">
    <source>
        <dbReference type="ARBA" id="ARBA00009477"/>
    </source>
</evidence>
<dbReference type="EMBL" id="PDSK01000141">
    <property type="protein sequence ID" value="PIE31554.1"/>
    <property type="molecule type" value="Genomic_DNA"/>
</dbReference>
<dbReference type="Gene3D" id="2.40.420.20">
    <property type="match status" value="1"/>
</dbReference>
<dbReference type="NCBIfam" id="TIGR01730">
    <property type="entry name" value="RND_mfp"/>
    <property type="match status" value="1"/>
</dbReference>
<evidence type="ECO:0000256" key="1">
    <source>
        <dbReference type="ARBA" id="ARBA00004196"/>
    </source>
</evidence>
<dbReference type="Gene3D" id="2.40.30.170">
    <property type="match status" value="1"/>
</dbReference>
<dbReference type="Gene3D" id="2.40.50.100">
    <property type="match status" value="1"/>
</dbReference>
<dbReference type="Pfam" id="PF25990">
    <property type="entry name" value="Beta-barrel_YknX"/>
    <property type="match status" value="1"/>
</dbReference>
<dbReference type="InterPro" id="IPR050465">
    <property type="entry name" value="UPF0194_transport"/>
</dbReference>
<feature type="transmembrane region" description="Helical" evidence="5">
    <location>
        <begin position="5"/>
        <end position="26"/>
    </location>
</feature>
<protein>
    <recommendedName>
        <fullName evidence="6">YknX-like beta-barrel domain-containing protein</fullName>
    </recommendedName>
</protein>
<feature type="domain" description="YknX-like beta-barrel" evidence="6">
    <location>
        <begin position="334"/>
        <end position="412"/>
    </location>
</feature>
<organism evidence="7 8">
    <name type="scientific">candidate division KSB3 bacterium</name>
    <dbReference type="NCBI Taxonomy" id="2044937"/>
    <lineage>
        <taxon>Bacteria</taxon>
        <taxon>candidate division KSB3</taxon>
    </lineage>
</organism>
<dbReference type="GO" id="GO:0016020">
    <property type="term" value="C:membrane"/>
    <property type="evidence" value="ECO:0007669"/>
    <property type="project" value="InterPro"/>
</dbReference>
<dbReference type="FunFam" id="2.40.30.170:FF:000010">
    <property type="entry name" value="Efflux RND transporter periplasmic adaptor subunit"/>
    <property type="match status" value="1"/>
</dbReference>
<evidence type="ECO:0000313" key="8">
    <source>
        <dbReference type="Proteomes" id="UP000230821"/>
    </source>
</evidence>
<dbReference type="InterPro" id="IPR058636">
    <property type="entry name" value="Beta-barrel_YknX"/>
</dbReference>
<dbReference type="PANTHER" id="PTHR32347">
    <property type="entry name" value="EFFLUX SYSTEM COMPONENT YKNX-RELATED"/>
    <property type="match status" value="1"/>
</dbReference>
<sequence>MKSKIFWSIIIVSILAVIGIIARSYVRDDSISFDAIPVAFVKRGTLSISITESGTLQALQSVTLASEINSNRAKIVKIAPEGSYVKEGDLVIEFDKTPFDEELRKLRHEINQAQAAIVEATENLKLQKAKNDTDLKEAQANIVAAEAELKNILEGEGIIKLRELEMEEERDRAALEQSQQNVLDLQDMLTSGFITQNELKKAELHLQEAESTYTFTKQKRQIFIDFTRPTQIEKARRKSRESQERLQQLNEVAEYLVSLQEANLRKEQARLQGLQEKYQNALKELQKTSIFAPIPGLVIYNEIPSAGKTRKIQVGDAVWSHQGLISLPDISRMLVDTQVREVDIHHIELEQEVRVQVDAYPDKEFSGRVHLIGSLAKSDRNLPAGTKYFQVQILLEESDPRLRPGMTARVEILVDRFDDVIYVPLEGVFEKDEQKHCYVVKGKGAEERQVQTGKFNDDFIVLKEGLSEGEQIYLQDPTTLLIR</sequence>
<dbReference type="SUPFAM" id="SSF111369">
    <property type="entry name" value="HlyD-like secretion proteins"/>
    <property type="match status" value="2"/>
</dbReference>
<comment type="similarity">
    <text evidence="2">Belongs to the membrane fusion protein (MFP) (TC 8.A.1) family.</text>
</comment>